<name>A0A937I3J3_9GAMM</name>
<dbReference type="PRINTS" id="PR00377">
    <property type="entry name" value="IMPHPHTASES"/>
</dbReference>
<comment type="cofactor">
    <cofactor evidence="1">
        <name>Mg(2+)</name>
        <dbReference type="ChEBI" id="CHEBI:18420"/>
    </cofactor>
</comment>
<evidence type="ECO:0000313" key="3">
    <source>
        <dbReference type="Proteomes" id="UP000744438"/>
    </source>
</evidence>
<organism evidence="2 3">
    <name type="scientific">SAR86 cluster bacterium</name>
    <dbReference type="NCBI Taxonomy" id="2030880"/>
    <lineage>
        <taxon>Bacteria</taxon>
        <taxon>Pseudomonadati</taxon>
        <taxon>Pseudomonadota</taxon>
        <taxon>Gammaproteobacteria</taxon>
        <taxon>SAR86 cluster</taxon>
    </lineage>
</organism>
<dbReference type="EMBL" id="JADHQC010000002">
    <property type="protein sequence ID" value="MBL6811388.1"/>
    <property type="molecule type" value="Genomic_DNA"/>
</dbReference>
<keyword evidence="1" id="KW-0460">Magnesium</keyword>
<dbReference type="GO" id="GO:0050427">
    <property type="term" value="P:3'-phosphoadenosine 5'-phosphosulfate metabolic process"/>
    <property type="evidence" value="ECO:0007669"/>
    <property type="project" value="TreeGrafter"/>
</dbReference>
<evidence type="ECO:0000256" key="1">
    <source>
        <dbReference type="PIRSR" id="PIRSR600760-2"/>
    </source>
</evidence>
<dbReference type="Proteomes" id="UP000744438">
    <property type="component" value="Unassembled WGS sequence"/>
</dbReference>
<protein>
    <submittedName>
        <fullName evidence="2">3'(2'),5'-bisphosphate nucleotidase CysQ</fullName>
    </submittedName>
</protein>
<dbReference type="InterPro" id="IPR050725">
    <property type="entry name" value="CysQ/Inositol_MonoPase"/>
</dbReference>
<evidence type="ECO:0000313" key="2">
    <source>
        <dbReference type="EMBL" id="MBL6811388.1"/>
    </source>
</evidence>
<dbReference type="GO" id="GO:0046872">
    <property type="term" value="F:metal ion binding"/>
    <property type="evidence" value="ECO:0007669"/>
    <property type="project" value="UniProtKB-KW"/>
</dbReference>
<reference evidence="2" key="1">
    <citation type="submission" date="2020-10" db="EMBL/GenBank/DDBJ databases">
        <title>Microbiome of the Black Sea water column analyzed by genome centric metagenomics.</title>
        <authorList>
            <person name="Cabello-Yeves P.J."/>
            <person name="Callieri C."/>
            <person name="Picazo A."/>
            <person name="Mehrshad M."/>
            <person name="Haro-Moreno J.M."/>
            <person name="Roda-Garcia J."/>
            <person name="Dzembekova N."/>
            <person name="Slabakova V."/>
            <person name="Slabakova N."/>
            <person name="Moncheva S."/>
            <person name="Rodriguez-Valera F."/>
        </authorList>
    </citation>
    <scope>NUCLEOTIDE SEQUENCE</scope>
    <source>
        <strain evidence="2">BS307-5m-G49</strain>
    </source>
</reference>
<keyword evidence="1" id="KW-0479">Metal-binding</keyword>
<accession>A0A937I3J3</accession>
<dbReference type="GO" id="GO:0008441">
    <property type="term" value="F:3'(2'),5'-bisphosphate nucleotidase activity"/>
    <property type="evidence" value="ECO:0007669"/>
    <property type="project" value="TreeGrafter"/>
</dbReference>
<feature type="binding site" evidence="1">
    <location>
        <position position="67"/>
    </location>
    <ligand>
        <name>Mg(2+)</name>
        <dbReference type="ChEBI" id="CHEBI:18420"/>
        <label>1</label>
        <note>catalytic</note>
    </ligand>
</feature>
<comment type="caution">
    <text evidence="2">The sequence shown here is derived from an EMBL/GenBank/DDBJ whole genome shotgun (WGS) entry which is preliminary data.</text>
</comment>
<dbReference type="InterPro" id="IPR020550">
    <property type="entry name" value="Inositol_monophosphatase_CS"/>
</dbReference>
<dbReference type="PANTHER" id="PTHR43028">
    <property type="entry name" value="3'(2'),5'-BISPHOSPHATE NUCLEOTIDASE 1"/>
    <property type="match status" value="1"/>
</dbReference>
<feature type="binding site" evidence="1">
    <location>
        <position position="86"/>
    </location>
    <ligand>
        <name>Mg(2+)</name>
        <dbReference type="ChEBI" id="CHEBI:18420"/>
        <label>1</label>
        <note>catalytic</note>
    </ligand>
</feature>
<feature type="binding site" evidence="1">
    <location>
        <position position="210"/>
    </location>
    <ligand>
        <name>Mg(2+)</name>
        <dbReference type="ChEBI" id="CHEBI:18420"/>
        <label>1</label>
        <note>catalytic</note>
    </ligand>
</feature>
<gene>
    <name evidence="2" type="ORF">ISQ63_00735</name>
</gene>
<dbReference type="PANTHER" id="PTHR43028:SF5">
    <property type="entry name" value="3'(2'),5'-BISPHOSPHATE NUCLEOTIDASE 1"/>
    <property type="match status" value="1"/>
</dbReference>
<sequence length="263" mass="30044">MNQTYISEELIKIFKSAKKFFVNFDSTELKVSYKKDNSPLTILDTEVDQFIRKELKKINQDFALISEETSQQQTNSEYAWIIDPIDGTKELINGSDEFTLNIALINNQKPILGAIYQPMKDSIFLGGTDLPPKKITDEKMEFLSNKNNQICNVLISKSHSSEEEMDFCAKVMSKFKGSKVIKMGSSIKFCRICEGIADLYPRFGDIYSWDIAAGHAILKAFGGDILDLNLQEISYDMQEKQLIRGFFAFSNEKKLDLLRQIHS</sequence>
<dbReference type="SUPFAM" id="SSF56655">
    <property type="entry name" value="Carbohydrate phosphatase"/>
    <property type="match status" value="1"/>
</dbReference>
<dbReference type="InterPro" id="IPR000760">
    <property type="entry name" value="Inositol_monophosphatase-like"/>
</dbReference>
<feature type="binding site" evidence="1">
    <location>
        <position position="83"/>
    </location>
    <ligand>
        <name>Mg(2+)</name>
        <dbReference type="ChEBI" id="CHEBI:18420"/>
        <label>1</label>
        <note>catalytic</note>
    </ligand>
</feature>
<dbReference type="Pfam" id="PF00459">
    <property type="entry name" value="Inositol_P"/>
    <property type="match status" value="1"/>
</dbReference>
<dbReference type="Gene3D" id="3.30.540.10">
    <property type="entry name" value="Fructose-1,6-Bisphosphatase, subunit A, domain 1"/>
    <property type="match status" value="1"/>
</dbReference>
<dbReference type="GO" id="GO:0046854">
    <property type="term" value="P:phosphatidylinositol phosphate biosynthetic process"/>
    <property type="evidence" value="ECO:0007669"/>
    <property type="project" value="InterPro"/>
</dbReference>
<feature type="binding site" evidence="1">
    <location>
        <position position="85"/>
    </location>
    <ligand>
        <name>Mg(2+)</name>
        <dbReference type="ChEBI" id="CHEBI:18420"/>
        <label>1</label>
        <note>catalytic</note>
    </ligand>
</feature>
<dbReference type="CDD" id="cd01638">
    <property type="entry name" value="CysQ"/>
    <property type="match status" value="1"/>
</dbReference>
<dbReference type="PROSITE" id="PS00630">
    <property type="entry name" value="IMP_2"/>
    <property type="match status" value="1"/>
</dbReference>
<proteinExistence type="predicted"/>
<dbReference type="Gene3D" id="3.40.190.80">
    <property type="match status" value="1"/>
</dbReference>
<dbReference type="GO" id="GO:0000103">
    <property type="term" value="P:sulfate assimilation"/>
    <property type="evidence" value="ECO:0007669"/>
    <property type="project" value="TreeGrafter"/>
</dbReference>
<dbReference type="AlphaFoldDB" id="A0A937I3J3"/>